<organism evidence="1 2">
    <name type="scientific">Thiorhodococcus drewsii AZ1</name>
    <dbReference type="NCBI Taxonomy" id="765913"/>
    <lineage>
        <taxon>Bacteria</taxon>
        <taxon>Pseudomonadati</taxon>
        <taxon>Pseudomonadota</taxon>
        <taxon>Gammaproteobacteria</taxon>
        <taxon>Chromatiales</taxon>
        <taxon>Chromatiaceae</taxon>
        <taxon>Thiorhodococcus</taxon>
    </lineage>
</organism>
<dbReference type="Proteomes" id="UP000004200">
    <property type="component" value="Unassembled WGS sequence"/>
</dbReference>
<protein>
    <submittedName>
        <fullName evidence="1">Type VI secretion protein, VC_A0110 family</fullName>
    </submittedName>
</protein>
<dbReference type="RefSeq" id="WP_007040999.1">
    <property type="nucleotide sequence ID" value="NZ_AFWT01000014.1"/>
</dbReference>
<name>G2E1X3_9GAMM</name>
<dbReference type="AlphaFoldDB" id="G2E1X3"/>
<comment type="caution">
    <text evidence="1">The sequence shown here is derived from an EMBL/GenBank/DDBJ whole genome shotgun (WGS) entry which is preliminary data.</text>
</comment>
<dbReference type="STRING" id="765913.ThidrDRAFT_2286"/>
<evidence type="ECO:0000313" key="2">
    <source>
        <dbReference type="Proteomes" id="UP000004200"/>
    </source>
</evidence>
<dbReference type="PIRSF" id="PIRSF028304">
    <property type="entry name" value="UCP028304"/>
    <property type="match status" value="1"/>
</dbReference>
<dbReference type="EMBL" id="AFWT01000014">
    <property type="protein sequence ID" value="EGV31181.1"/>
    <property type="molecule type" value="Genomic_DNA"/>
</dbReference>
<evidence type="ECO:0000313" key="1">
    <source>
        <dbReference type="EMBL" id="EGV31181.1"/>
    </source>
</evidence>
<dbReference type="Pfam" id="PF05947">
    <property type="entry name" value="T6SS_TssF"/>
    <property type="match status" value="1"/>
</dbReference>
<reference evidence="1 2" key="1">
    <citation type="submission" date="2011-06" db="EMBL/GenBank/DDBJ databases">
        <title>The draft genome of Thiorhodococcus drewsii AZ1.</title>
        <authorList>
            <consortium name="US DOE Joint Genome Institute (JGI-PGF)"/>
            <person name="Lucas S."/>
            <person name="Han J."/>
            <person name="Lapidus A."/>
            <person name="Cheng J.-F."/>
            <person name="Goodwin L."/>
            <person name="Pitluck S."/>
            <person name="Peters L."/>
            <person name="Land M.L."/>
            <person name="Hauser L."/>
            <person name="Vogl K."/>
            <person name="Liu Z."/>
            <person name="Imhoff J."/>
            <person name="Thiel V."/>
            <person name="Frigaard N.-U."/>
            <person name="Bryant D.A."/>
            <person name="Woyke T.J."/>
        </authorList>
    </citation>
    <scope>NUCLEOTIDE SEQUENCE [LARGE SCALE GENOMIC DNA]</scope>
    <source>
        <strain evidence="1 2">AZ1</strain>
    </source>
</reference>
<accession>G2E1X3</accession>
<dbReference type="OrthoDB" id="9763676at2"/>
<dbReference type="PANTHER" id="PTHR35370">
    <property type="entry name" value="CYTOPLASMIC PROTEIN-RELATED-RELATED"/>
    <property type="match status" value="1"/>
</dbReference>
<keyword evidence="2" id="KW-1185">Reference proteome</keyword>
<dbReference type="eggNOG" id="COG3519">
    <property type="taxonomic scope" value="Bacteria"/>
</dbReference>
<gene>
    <name evidence="1" type="ORF">ThidrDRAFT_2286</name>
</gene>
<dbReference type="PATRIC" id="fig|765913.3.peg.2327"/>
<dbReference type="NCBIfam" id="TIGR03359">
    <property type="entry name" value="VI_chp_6"/>
    <property type="match status" value="1"/>
</dbReference>
<proteinExistence type="predicted"/>
<dbReference type="InterPro" id="IPR010272">
    <property type="entry name" value="T6SS_TssF"/>
</dbReference>
<dbReference type="PANTHER" id="PTHR35370:SF1">
    <property type="entry name" value="TYPE VI SECRETION SYSTEM COMPONENT TSSF1"/>
    <property type="match status" value="1"/>
</dbReference>
<sequence>MDPDFLRYYERELQFIREMGAEFARDFPKIAGRLGMEGLECADPYVERLLEGFAFLTARNQLKLDAEFPRFTQHLLEMVYPHYLAPTPSMAVVQFQPDLAKSDLASGFTLPRGTSLRSVLGKGDRTACEYRTSADVTLWPIELIEAKPLSLTAAQAIGGNGIKGVKSGIRFRLRATNLGFDRLSIDALRIFLRGGDGLRMRLYEQLLAHALAVVVRPASSTGNGQTRLPPDSIRRVGFDDTEALLPHGPRSFQGYRLLSEYFAFPDRFLFVEFTRLGEAVRRCAETELDILVLLDQAVFEEDAFDASYFALHCAPAINLFTKRADRIHLTNQHDEHHVVPERTRPLDFEIFGIQEVVGIGGHGEPDQEFLPFYASRDFIGSRTQRAYYSIHREPRVLSTQQHQRGPRSSYIGGEIFVSLVDADEAPYRHDLRQLAVTALCTNRDLPLLLPIGKGNTDFTLEVGAPVQSIRCLAGPTKPRPSFPKGDSAWRLISHLSLNYLSLTNEDGGQGATALRELLALYGDKSDPVARRQIDGVRAIRTTPITRRLPGPGRVTYARGLQVTLTLDPAAFEGSGAFLLGAVLEQFFAKYVSINSFTETIVNTPDDGEIMRWPARIGRRQTS</sequence>